<sequence length="127" mass="14322">MYFFLEMVKLGGGFSSNFDMAIGLARHQRSGSPALLENFAQHVYAKTYADIYGNWWPGTMERLKANLFRAMNDARYLKVNLDGLIESLDEFPILLQKGSRGIEPVEVINGVEILQIGKFGKFTQLNA</sequence>
<accession>A0A0A6SAQ7</accession>
<evidence type="ECO:0000313" key="2">
    <source>
        <dbReference type="Proteomes" id="UP000030428"/>
    </source>
</evidence>
<proteinExistence type="predicted"/>
<dbReference type="Proteomes" id="UP000030428">
    <property type="component" value="Unassembled WGS sequence"/>
</dbReference>
<protein>
    <submittedName>
        <fullName evidence="1">Uncharacterized protein</fullName>
    </submittedName>
</protein>
<name>A0A0A6SAQ7_9GAMM</name>
<dbReference type="AlphaFoldDB" id="A0A0A6SAQ7"/>
<keyword evidence="2" id="KW-1185">Reference proteome</keyword>
<dbReference type="EMBL" id="JSZA02000109">
    <property type="protein sequence ID" value="KHD09122.1"/>
    <property type="molecule type" value="Genomic_DNA"/>
</dbReference>
<reference evidence="1 2" key="1">
    <citation type="journal article" date="2016" name="Front. Microbiol.">
        <title>Single-Cell (Meta-)Genomics of a Dimorphic Candidatus Thiomargarita nelsonii Reveals Genomic Plasticity.</title>
        <authorList>
            <person name="Flood B.E."/>
            <person name="Fliss P."/>
            <person name="Jones D.S."/>
            <person name="Dick G.J."/>
            <person name="Jain S."/>
            <person name="Kaster A.K."/>
            <person name="Winkel M."/>
            <person name="Mussmann M."/>
            <person name="Bailey J."/>
        </authorList>
    </citation>
    <scope>NUCLEOTIDE SEQUENCE [LARGE SCALE GENOMIC DNA]</scope>
    <source>
        <strain evidence="1">Hydrate Ridge</strain>
    </source>
</reference>
<comment type="caution">
    <text evidence="1">The sequence shown here is derived from an EMBL/GenBank/DDBJ whole genome shotgun (WGS) entry which is preliminary data.</text>
</comment>
<gene>
    <name evidence="1" type="ORF">PN36_22930</name>
</gene>
<evidence type="ECO:0000313" key="1">
    <source>
        <dbReference type="EMBL" id="KHD09122.1"/>
    </source>
</evidence>
<organism evidence="1 2">
    <name type="scientific">Candidatus Thiomargarita nelsonii</name>
    <dbReference type="NCBI Taxonomy" id="1003181"/>
    <lineage>
        <taxon>Bacteria</taxon>
        <taxon>Pseudomonadati</taxon>
        <taxon>Pseudomonadota</taxon>
        <taxon>Gammaproteobacteria</taxon>
        <taxon>Thiotrichales</taxon>
        <taxon>Thiotrichaceae</taxon>
        <taxon>Thiomargarita</taxon>
    </lineage>
</organism>